<gene>
    <name evidence="1" type="ORF">IQ31_04665</name>
</gene>
<comment type="caution">
    <text evidence="1">The sequence shown here is derived from an EMBL/GenBank/DDBJ whole genome shotgun (WGS) entry which is preliminary data.</text>
</comment>
<dbReference type="RefSeq" id="WP_145330271.1">
    <property type="nucleotide sequence ID" value="NZ_JBPFPW010000003.1"/>
</dbReference>
<reference evidence="1 2" key="1">
    <citation type="journal article" date="2015" name="Stand. Genomic Sci.">
        <title>Genomic Encyclopedia of Bacterial and Archaeal Type Strains, Phase III: the genomes of soil and plant-associated and newly described type strains.</title>
        <authorList>
            <person name="Whitman W.B."/>
            <person name="Woyke T."/>
            <person name="Klenk H.P."/>
            <person name="Zhou Y."/>
            <person name="Lilburn T.G."/>
            <person name="Beck B.J."/>
            <person name="De Vos P."/>
            <person name="Vandamme P."/>
            <person name="Eisen J.A."/>
            <person name="Garrity G."/>
            <person name="Hugenholtz P."/>
            <person name="Kyrpides N.C."/>
        </authorList>
    </citation>
    <scope>NUCLEOTIDE SEQUENCE [LARGE SCALE GENOMIC DNA]</scope>
    <source>
        <strain evidence="1 2">CGMCC 1.6855</strain>
    </source>
</reference>
<proteinExistence type="predicted"/>
<sequence length="124" mass="14437">MNRILALQFAFDRMIYDVHCLDYDPIKEIETFWNHYALETVSANTSELLIAYVDGDVKKNRLLKDEEIQEFATALYRVLIAYCIANHHHIDLSTVQLSAEAKERIGKELELSRKVAEFFGRLSK</sequence>
<accession>A0A562M8U8</accession>
<organism evidence="1 2">
    <name type="scientific">Sphingobacterium siyangense</name>
    <dbReference type="NCBI Taxonomy" id="459529"/>
    <lineage>
        <taxon>Bacteria</taxon>
        <taxon>Pseudomonadati</taxon>
        <taxon>Bacteroidota</taxon>
        <taxon>Sphingobacteriia</taxon>
        <taxon>Sphingobacteriales</taxon>
        <taxon>Sphingobacteriaceae</taxon>
        <taxon>Sphingobacterium</taxon>
    </lineage>
</organism>
<dbReference type="Proteomes" id="UP000315908">
    <property type="component" value="Unassembled WGS sequence"/>
</dbReference>
<name>A0A562M8U8_9SPHI</name>
<dbReference type="EMBL" id="VLKR01000035">
    <property type="protein sequence ID" value="TWI15971.1"/>
    <property type="molecule type" value="Genomic_DNA"/>
</dbReference>
<protein>
    <submittedName>
        <fullName evidence="1">Uncharacterized protein</fullName>
    </submittedName>
</protein>
<evidence type="ECO:0000313" key="1">
    <source>
        <dbReference type="EMBL" id="TWI15971.1"/>
    </source>
</evidence>
<dbReference type="OrthoDB" id="708432at2"/>
<dbReference type="AlphaFoldDB" id="A0A562M8U8"/>
<evidence type="ECO:0000313" key="2">
    <source>
        <dbReference type="Proteomes" id="UP000315908"/>
    </source>
</evidence>